<sequence length="226" mass="24788">MKESNSNSRRSFLEKIALGSAVGGLAGILNPAVANPLEENKKQMHEADEWFKKIKGSHRIVYDGSTPHDGFPIIWNWAFYLTNNQTDSPDSDITAMTVLRHSAVPFALEDRLWSKYKLGAVFEVNDPATGAPSLRNPYYEPKPGDFPMPQIQGIKDLQARGAMFCVCDLALQVYSGAIAGQMNLQMEDVYKDMISGVHPGIQVVPSGVWALGRAQEHGCAYVFAGG</sequence>
<proteinExistence type="predicted"/>
<evidence type="ECO:0000313" key="1">
    <source>
        <dbReference type="EMBL" id="SIN68140.1"/>
    </source>
</evidence>
<dbReference type="PROSITE" id="PS51318">
    <property type="entry name" value="TAT"/>
    <property type="match status" value="1"/>
</dbReference>
<dbReference type="Proteomes" id="UP000185221">
    <property type="component" value="Unassembled WGS sequence"/>
</dbReference>
<dbReference type="InterPro" id="IPR006311">
    <property type="entry name" value="TAT_signal"/>
</dbReference>
<dbReference type="EMBL" id="FSRC01000001">
    <property type="protein sequence ID" value="SIN68140.1"/>
    <property type="molecule type" value="Genomic_DNA"/>
</dbReference>
<dbReference type="STRING" id="226505.SAMN05444394_0655"/>
<organism evidence="1 2">
    <name type="scientific">Algoriphagus halophilus</name>
    <dbReference type="NCBI Taxonomy" id="226505"/>
    <lineage>
        <taxon>Bacteria</taxon>
        <taxon>Pseudomonadati</taxon>
        <taxon>Bacteroidota</taxon>
        <taxon>Cytophagia</taxon>
        <taxon>Cytophagales</taxon>
        <taxon>Cyclobacteriaceae</taxon>
        <taxon>Algoriphagus</taxon>
    </lineage>
</organism>
<dbReference type="RefSeq" id="WP_074223391.1">
    <property type="nucleotide sequence ID" value="NZ_FSRC01000001.1"/>
</dbReference>
<accession>A0A1N6DBH3</accession>
<protein>
    <submittedName>
        <fullName evidence="1">Uncharacterized protein</fullName>
    </submittedName>
</protein>
<dbReference type="Gene3D" id="3.40.1260.10">
    <property type="entry name" value="DsrEFH-like"/>
    <property type="match status" value="1"/>
</dbReference>
<name>A0A1N6DBH3_9BACT</name>
<keyword evidence="2" id="KW-1185">Reference proteome</keyword>
<evidence type="ECO:0000313" key="2">
    <source>
        <dbReference type="Proteomes" id="UP000185221"/>
    </source>
</evidence>
<dbReference type="AlphaFoldDB" id="A0A1N6DBH3"/>
<reference evidence="2" key="1">
    <citation type="submission" date="2016-11" db="EMBL/GenBank/DDBJ databases">
        <authorList>
            <person name="Varghese N."/>
            <person name="Submissions S."/>
        </authorList>
    </citation>
    <scope>NUCLEOTIDE SEQUENCE [LARGE SCALE GENOMIC DNA]</scope>
    <source>
        <strain evidence="2">DSM 15292</strain>
    </source>
</reference>
<dbReference type="OrthoDB" id="1174147at2"/>
<gene>
    <name evidence="1" type="ORF">SAMN05444394_0655</name>
</gene>
<dbReference type="InterPro" id="IPR027396">
    <property type="entry name" value="DsrEFH-like"/>
</dbReference>